<feature type="transmembrane region" description="Helical" evidence="12">
    <location>
        <begin position="404"/>
        <end position="430"/>
    </location>
</feature>
<dbReference type="PIRSF" id="PIRSF006446">
    <property type="entry name" value="Cyt_quinol_oxidase_1"/>
    <property type="match status" value="1"/>
</dbReference>
<evidence type="ECO:0000256" key="2">
    <source>
        <dbReference type="ARBA" id="ARBA00009819"/>
    </source>
</evidence>
<dbReference type="KEGG" id="adin:H7849_10160"/>
<evidence type="ECO:0000256" key="6">
    <source>
        <dbReference type="ARBA" id="ARBA00022692"/>
    </source>
</evidence>
<dbReference type="GO" id="GO:0005886">
    <property type="term" value="C:plasma membrane"/>
    <property type="evidence" value="ECO:0007669"/>
    <property type="project" value="UniProtKB-SubCell"/>
</dbReference>
<dbReference type="PANTHER" id="PTHR30365">
    <property type="entry name" value="CYTOCHROME D UBIQUINOL OXIDASE"/>
    <property type="match status" value="1"/>
</dbReference>
<feature type="transmembrane region" description="Helical" evidence="12">
    <location>
        <begin position="124"/>
        <end position="144"/>
    </location>
</feature>
<keyword evidence="6 12" id="KW-0812">Transmembrane</keyword>
<dbReference type="GO" id="GO:0009055">
    <property type="term" value="F:electron transfer activity"/>
    <property type="evidence" value="ECO:0007669"/>
    <property type="project" value="UniProtKB-UniRule"/>
</dbReference>
<feature type="transmembrane region" description="Helical" evidence="12">
    <location>
        <begin position="94"/>
        <end position="117"/>
    </location>
</feature>
<keyword evidence="3 12" id="KW-0813">Transport</keyword>
<evidence type="ECO:0000256" key="5">
    <source>
        <dbReference type="ARBA" id="ARBA00022617"/>
    </source>
</evidence>
<dbReference type="GO" id="GO:0070069">
    <property type="term" value="C:cytochrome complex"/>
    <property type="evidence" value="ECO:0007669"/>
    <property type="project" value="UniProtKB-UniRule"/>
</dbReference>
<evidence type="ECO:0000256" key="1">
    <source>
        <dbReference type="ARBA" id="ARBA00004651"/>
    </source>
</evidence>
<feature type="transmembrane region" description="Helical" evidence="12">
    <location>
        <begin position="184"/>
        <end position="205"/>
    </location>
</feature>
<feature type="transmembrane region" description="Helical" evidence="12">
    <location>
        <begin position="355"/>
        <end position="377"/>
    </location>
</feature>
<dbReference type="PANTHER" id="PTHR30365:SF14">
    <property type="entry name" value="CYTOCHROME BD MENAQUINOL OXIDASE SUBUNIT I-RELATED"/>
    <property type="match status" value="1"/>
</dbReference>
<dbReference type="Proteomes" id="UP000515312">
    <property type="component" value="Chromosome"/>
</dbReference>
<evidence type="ECO:0000256" key="4">
    <source>
        <dbReference type="ARBA" id="ARBA00022475"/>
    </source>
</evidence>
<comment type="subcellular location">
    <subcellularLocation>
        <location evidence="1">Cell membrane</location>
        <topology evidence="1">Multi-pass membrane protein</topology>
    </subcellularLocation>
</comment>
<organism evidence="13 14">
    <name type="scientific">Alloacidobacterium dinghuense</name>
    <dbReference type="NCBI Taxonomy" id="2763107"/>
    <lineage>
        <taxon>Bacteria</taxon>
        <taxon>Pseudomonadati</taxon>
        <taxon>Acidobacteriota</taxon>
        <taxon>Terriglobia</taxon>
        <taxon>Terriglobales</taxon>
        <taxon>Acidobacteriaceae</taxon>
        <taxon>Alloacidobacterium</taxon>
    </lineage>
</organism>
<dbReference type="Pfam" id="PF01654">
    <property type="entry name" value="Cyt_bd_oxida_I"/>
    <property type="match status" value="1"/>
</dbReference>
<dbReference type="AlphaFoldDB" id="A0A7G8BQT8"/>
<evidence type="ECO:0000256" key="11">
    <source>
        <dbReference type="ARBA" id="ARBA00023136"/>
    </source>
</evidence>
<accession>A0A7G8BQT8</accession>
<sequence>MNPATLARVQFAFTVSFHIIFPTMSIGLAMFLAVIEGLWLETRDALYLEIYRFWLSIFAMGFGVGVVTGIVLSFEFGLGFAKFAQLAGPAIGPLIALEVLTSFFLEAGFLGIMLFGMHRVGPKLHFFATCMVALGTLLSASWILSANSWMQTPDGVAVRNGRLIVVNWWHVLNNPSWLVRLPHMLSAAYLTASFLVAGVGAWYLLCGKHLAFAKKSVALGTAFASVLIAGQVFIGDILYSTMLKHQPSKMQAAEGFWEKESASPAPYYWVILPDQKEQRNRFALGIPYLGSIWLTHSLHGRVEGLKNTPGDAQPIMGMVFYGFRIMYGIAILMFAVATSSLWLRWKRRLFTTKWFLRFLVAMTPSGIIATLGGWYVAETGRQPWVIFGLLRTIDAVSPVPAKTLLATLIAFVCIYAFFMAAFLFFVAHIIRRGPVLALPQAEASGSLKNAFRPHVLDSANANAAVGR</sequence>
<keyword evidence="5 12" id="KW-0349">Heme</keyword>
<keyword evidence="11 12" id="KW-0472">Membrane</keyword>
<dbReference type="EMBL" id="CP060394">
    <property type="protein sequence ID" value="QNI34908.1"/>
    <property type="molecule type" value="Genomic_DNA"/>
</dbReference>
<proteinExistence type="inferred from homology"/>
<dbReference type="GO" id="GO:0016682">
    <property type="term" value="F:oxidoreductase activity, acting on diphenols and related substances as donors, oxygen as acceptor"/>
    <property type="evidence" value="ECO:0007669"/>
    <property type="project" value="TreeGrafter"/>
</dbReference>
<feature type="transmembrane region" description="Helical" evidence="12">
    <location>
        <begin position="217"/>
        <end position="239"/>
    </location>
</feature>
<gene>
    <name evidence="13" type="ORF">H7849_10160</name>
</gene>
<name>A0A7G8BQT8_9BACT</name>
<keyword evidence="4 12" id="KW-1003">Cell membrane</keyword>
<protein>
    <submittedName>
        <fullName evidence="13">Cytochrome ubiquinol oxidase subunit I</fullName>
    </submittedName>
</protein>
<evidence type="ECO:0000256" key="9">
    <source>
        <dbReference type="ARBA" id="ARBA00022989"/>
    </source>
</evidence>
<evidence type="ECO:0000256" key="8">
    <source>
        <dbReference type="ARBA" id="ARBA00022982"/>
    </source>
</evidence>
<dbReference type="GO" id="GO:0019646">
    <property type="term" value="P:aerobic electron transport chain"/>
    <property type="evidence" value="ECO:0007669"/>
    <property type="project" value="InterPro"/>
</dbReference>
<evidence type="ECO:0000256" key="10">
    <source>
        <dbReference type="ARBA" id="ARBA00023004"/>
    </source>
</evidence>
<reference evidence="13 14" key="1">
    <citation type="submission" date="2020-08" db="EMBL/GenBank/DDBJ databases">
        <title>Edaphobacter telluris sp. nov. and Acidobacterium dinghuensis sp. nov., two acidobacteria isolated from forest soil.</title>
        <authorList>
            <person name="Fu J."/>
            <person name="Qiu L."/>
        </authorList>
    </citation>
    <scope>NUCLEOTIDE SEQUENCE [LARGE SCALE GENOMIC DNA]</scope>
    <source>
        <strain evidence="13">4Y35</strain>
    </source>
</reference>
<dbReference type="InterPro" id="IPR002585">
    <property type="entry name" value="Cyt-d_ubiquinol_oxidase_su_1"/>
</dbReference>
<evidence type="ECO:0000313" key="14">
    <source>
        <dbReference type="Proteomes" id="UP000515312"/>
    </source>
</evidence>
<evidence type="ECO:0000256" key="3">
    <source>
        <dbReference type="ARBA" id="ARBA00022448"/>
    </source>
</evidence>
<evidence type="ECO:0000256" key="12">
    <source>
        <dbReference type="PIRNR" id="PIRNR006446"/>
    </source>
</evidence>
<keyword evidence="10 12" id="KW-0408">Iron</keyword>
<evidence type="ECO:0000313" key="13">
    <source>
        <dbReference type="EMBL" id="QNI34908.1"/>
    </source>
</evidence>
<keyword evidence="9 12" id="KW-1133">Transmembrane helix</keyword>
<feature type="transmembrane region" description="Helical" evidence="12">
    <location>
        <begin position="325"/>
        <end position="343"/>
    </location>
</feature>
<feature type="transmembrane region" description="Helical" evidence="12">
    <location>
        <begin position="12"/>
        <end position="39"/>
    </location>
</feature>
<comment type="similarity">
    <text evidence="2 12">Belongs to the cytochrome ubiquinol oxidase subunit 1 family.</text>
</comment>
<evidence type="ECO:0000256" key="7">
    <source>
        <dbReference type="ARBA" id="ARBA00022723"/>
    </source>
</evidence>
<keyword evidence="8 12" id="KW-0249">Electron transport</keyword>
<keyword evidence="7 12" id="KW-0479">Metal-binding</keyword>
<keyword evidence="14" id="KW-1185">Reference proteome</keyword>
<feature type="transmembrane region" description="Helical" evidence="12">
    <location>
        <begin position="51"/>
        <end position="74"/>
    </location>
</feature>
<dbReference type="GO" id="GO:0046872">
    <property type="term" value="F:metal ion binding"/>
    <property type="evidence" value="ECO:0007669"/>
    <property type="project" value="UniProtKB-UniRule"/>
</dbReference>
<dbReference type="GO" id="GO:0020037">
    <property type="term" value="F:heme binding"/>
    <property type="evidence" value="ECO:0007669"/>
    <property type="project" value="TreeGrafter"/>
</dbReference>